<sequence length="1310" mass="146320">METSVLVAAQISSLFPSTHALNVGVKTRRPHNNDNLQSSSDSEQAIYSEIFNSDFTGSILLRVIHDGHILELISLSTDAPPLRFIFPDPVIPNPAVMVGPDQELHVIAVTTTGSLFRIVVPVPDVAPLWQSSIIPSISIREYLVNKWKADSKRILSHVQSIYSVTLANADGSVLRLDAEQLGQDDDDDQWSEHLLYRGSFLNSLSSFLHSSVPGGSTIISVASHPPPTDIGHFWTLSRDRTIRLWNPVGGCILEKVLSALPTTRGMAAGGSPHPNLTKTTTLLHEAPQRLLRVFKPDWSEFHHLLVFVPTEYSPISGGYFSLFNTTNEQLALVAEFECSSHTVHSQLQDFIATPHWIYTLWDKAGQSMVDRLPISNKIGEGVWLDASYPPESELTPAYLDELLLSPGSLADKFFEAIMRPGMFSSYTLQTALTQYIAACGSLPWPTDPRLSQQYATTAEAIASVVGCTVQLSKNPQTGALLYDNYWNALKRDWEGFVARCREIERSARWPLAIGIADPQGEIIVVERERIASLVREDLALRLHRTLSQPKHEPMDPQFSLLDILWTLRTKLGPRAVLATEMRVVDIVRQEIAFPYADIIQDTALRLDLGSQVDDGFDSWLVGRLQSVENIEDAVHGILDIIGGFEKDVKREEEEVELLLPAVNEELSAALTASYATLSVNARYDLALALIMLLFFLPDVVPQWDPSRLAEVFVVFRGVALLRFTARQPAGPAKPHSMDIGAEDDIVIRMRSMNVATGRAQHEPSYSLLHRLLTQFGTQSGLPTAAHRFIDATGLLQSLSPAHATRFEVVFCERLRVLGYREASRELLTWLPRTPAMNYVLLRVWLDESRYEDAAAALETLGGSFGTDFKLLQEDSEALAAVLPGAELFDSQFGFYLHAAALFKAGSATTYEVLFSQHAISTAPIDVNTSALWQVVIRGFIELGLYDDAYGALMSTPYEKLKRDCVATLVQKMCEEHAVDRLMSYNFAGVVDEVEASLSFKARNADPQVRPFYSKILYTWYIARGDYRNAASTMYQRARRFGALAQSPSEGYMRLAQLQLEAYAISINSLSLIDQKSAWFVLPVTTESVYEPRKRRKLSKHIPESSYTGGTRDAEVIELNDIQYEYALLVAQIELVQNDPRLLASIELLRSPSGVVSKLAQLSKFDLAIATAKSLGVDMSELFTLLTTQCLRLARNPDLALEEPSSDWLLTDKVSSWPGTATDRAWRYLRQTLERHDGAQSSFSYSKITLETILSLDRSSQSSPWLISLLEDEHPEYLIRTYLRYEVLDSALECTLSMVRKVYLIHIPLYP</sequence>
<proteinExistence type="predicted"/>
<name>A0ACB8UE56_9APHY</name>
<dbReference type="Proteomes" id="UP001055072">
    <property type="component" value="Unassembled WGS sequence"/>
</dbReference>
<organism evidence="1 2">
    <name type="scientific">Irpex rosettiformis</name>
    <dbReference type="NCBI Taxonomy" id="378272"/>
    <lineage>
        <taxon>Eukaryota</taxon>
        <taxon>Fungi</taxon>
        <taxon>Dikarya</taxon>
        <taxon>Basidiomycota</taxon>
        <taxon>Agaricomycotina</taxon>
        <taxon>Agaricomycetes</taxon>
        <taxon>Polyporales</taxon>
        <taxon>Irpicaceae</taxon>
        <taxon>Irpex</taxon>
    </lineage>
</organism>
<reference evidence="1" key="1">
    <citation type="journal article" date="2021" name="Environ. Microbiol.">
        <title>Gene family expansions and transcriptome signatures uncover fungal adaptations to wood decay.</title>
        <authorList>
            <person name="Hage H."/>
            <person name="Miyauchi S."/>
            <person name="Viragh M."/>
            <person name="Drula E."/>
            <person name="Min B."/>
            <person name="Chaduli D."/>
            <person name="Navarro D."/>
            <person name="Favel A."/>
            <person name="Norest M."/>
            <person name="Lesage-Meessen L."/>
            <person name="Balint B."/>
            <person name="Merenyi Z."/>
            <person name="de Eugenio L."/>
            <person name="Morin E."/>
            <person name="Martinez A.T."/>
            <person name="Baldrian P."/>
            <person name="Stursova M."/>
            <person name="Martinez M.J."/>
            <person name="Novotny C."/>
            <person name="Magnuson J.K."/>
            <person name="Spatafora J.W."/>
            <person name="Maurice S."/>
            <person name="Pangilinan J."/>
            <person name="Andreopoulos W."/>
            <person name="LaButti K."/>
            <person name="Hundley H."/>
            <person name="Na H."/>
            <person name="Kuo A."/>
            <person name="Barry K."/>
            <person name="Lipzen A."/>
            <person name="Henrissat B."/>
            <person name="Riley R."/>
            <person name="Ahrendt S."/>
            <person name="Nagy L.G."/>
            <person name="Grigoriev I.V."/>
            <person name="Martin F."/>
            <person name="Rosso M.N."/>
        </authorList>
    </citation>
    <scope>NUCLEOTIDE SEQUENCE</scope>
    <source>
        <strain evidence="1">CBS 384.51</strain>
    </source>
</reference>
<comment type="caution">
    <text evidence="1">The sequence shown here is derived from an EMBL/GenBank/DDBJ whole genome shotgun (WGS) entry which is preliminary data.</text>
</comment>
<protein>
    <submittedName>
        <fullName evidence="1">Nucleoporin Nup120/160-domain-containing protein</fullName>
    </submittedName>
</protein>
<gene>
    <name evidence="1" type="ORF">BDY19DRAFT_924950</name>
</gene>
<dbReference type="EMBL" id="MU274903">
    <property type="protein sequence ID" value="KAI0092550.1"/>
    <property type="molecule type" value="Genomic_DNA"/>
</dbReference>
<keyword evidence="2" id="KW-1185">Reference proteome</keyword>
<evidence type="ECO:0000313" key="1">
    <source>
        <dbReference type="EMBL" id="KAI0092550.1"/>
    </source>
</evidence>
<accession>A0ACB8UE56</accession>
<evidence type="ECO:0000313" key="2">
    <source>
        <dbReference type="Proteomes" id="UP001055072"/>
    </source>
</evidence>